<name>K9TAT2_9CYAN</name>
<dbReference type="Pfam" id="PF04278">
    <property type="entry name" value="Tic22"/>
    <property type="match status" value="1"/>
</dbReference>
<gene>
    <name evidence="1" type="ORF">Oscil6304_0240</name>
</gene>
<sequence length="271" mass="30045">MLNQVNQLVSLSGVKMKSLVRWSASLGLIGSVLLGQLLPGMNRAIALPAEEIMKKLESVLVFTITNAEGTPLIASVTNDEREASIASFFMSQRDAEQFVQKIEQQNPELAGNTQVVPVSLAKVYELEQANANNPERLEFAFIPVQQQVQFAAEELQQEGQEIPQSNGMPLFNGVPLFYATIGPEQGYLTIEQNGEQLIPIFFNREQLESMLTRVREQQPDLAPSIDVRVSNLDKVIEELENNDDPAVTKIVLVPSTETLEYLQSLPQPAQP</sequence>
<dbReference type="PANTHER" id="PTHR33926">
    <property type="entry name" value="PROTEIN TIC 22, CHLOROPLASTIC"/>
    <property type="match status" value="1"/>
</dbReference>
<dbReference type="InParanoid" id="K9TAT2"/>
<dbReference type="RefSeq" id="WP_015146642.1">
    <property type="nucleotide sequence ID" value="NC_019693.1"/>
</dbReference>
<organism evidence="1 2">
    <name type="scientific">Oscillatoria acuminata PCC 6304</name>
    <dbReference type="NCBI Taxonomy" id="56110"/>
    <lineage>
        <taxon>Bacteria</taxon>
        <taxon>Bacillati</taxon>
        <taxon>Cyanobacteriota</taxon>
        <taxon>Cyanophyceae</taxon>
        <taxon>Oscillatoriophycideae</taxon>
        <taxon>Oscillatoriales</taxon>
        <taxon>Oscillatoriaceae</taxon>
        <taxon>Oscillatoria</taxon>
    </lineage>
</organism>
<dbReference type="STRING" id="56110.Oscil6304_0240"/>
<accession>K9TAT2</accession>
<protein>
    <submittedName>
        <fullName evidence="1">Tic22-like family</fullName>
    </submittedName>
</protein>
<evidence type="ECO:0000313" key="1">
    <source>
        <dbReference type="EMBL" id="AFY79992.1"/>
    </source>
</evidence>
<dbReference type="AlphaFoldDB" id="K9TAT2"/>
<dbReference type="HOGENOM" id="CLU_073560_0_0_3"/>
<dbReference type="EMBL" id="CP003607">
    <property type="protein sequence ID" value="AFY79992.1"/>
    <property type="molecule type" value="Genomic_DNA"/>
</dbReference>
<dbReference type="Proteomes" id="UP000010367">
    <property type="component" value="Chromosome"/>
</dbReference>
<reference evidence="1 2" key="1">
    <citation type="submission" date="2012-06" db="EMBL/GenBank/DDBJ databases">
        <title>Finished chromosome of genome of Oscillatoria acuminata PCC 6304.</title>
        <authorList>
            <consortium name="US DOE Joint Genome Institute"/>
            <person name="Gugger M."/>
            <person name="Coursin T."/>
            <person name="Rippka R."/>
            <person name="Tandeau De Marsac N."/>
            <person name="Huntemann M."/>
            <person name="Wei C.-L."/>
            <person name="Han J."/>
            <person name="Detter J.C."/>
            <person name="Han C."/>
            <person name="Tapia R."/>
            <person name="Davenport K."/>
            <person name="Daligault H."/>
            <person name="Erkkila T."/>
            <person name="Gu W."/>
            <person name="Munk A.C.C."/>
            <person name="Teshima H."/>
            <person name="Xu Y."/>
            <person name="Chain P."/>
            <person name="Chen A."/>
            <person name="Krypides N."/>
            <person name="Mavromatis K."/>
            <person name="Markowitz V."/>
            <person name="Szeto E."/>
            <person name="Ivanova N."/>
            <person name="Mikhailova N."/>
            <person name="Ovchinnikova G."/>
            <person name="Pagani I."/>
            <person name="Pati A."/>
            <person name="Goodwin L."/>
            <person name="Peters L."/>
            <person name="Pitluck S."/>
            <person name="Woyke T."/>
            <person name="Kerfeld C."/>
        </authorList>
    </citation>
    <scope>NUCLEOTIDE SEQUENCE [LARGE SCALE GENOMIC DNA]</scope>
    <source>
        <strain evidence="1 2">PCC 6304</strain>
    </source>
</reference>
<dbReference type="Gene3D" id="3.40.1350.100">
    <property type="match status" value="2"/>
</dbReference>
<evidence type="ECO:0000313" key="2">
    <source>
        <dbReference type="Proteomes" id="UP000010367"/>
    </source>
</evidence>
<dbReference type="eggNOG" id="ENOG502Z8C3">
    <property type="taxonomic scope" value="Bacteria"/>
</dbReference>
<keyword evidence="2" id="KW-1185">Reference proteome</keyword>
<proteinExistence type="predicted"/>
<dbReference type="KEGG" id="oac:Oscil6304_0240"/>
<dbReference type="InterPro" id="IPR007378">
    <property type="entry name" value="Tic22-like"/>
</dbReference>
<dbReference type="PANTHER" id="PTHR33926:SF4">
    <property type="entry name" value="PROTEIN TIC 22, CHLOROPLASTIC"/>
    <property type="match status" value="1"/>
</dbReference>
<dbReference type="GO" id="GO:0015031">
    <property type="term" value="P:protein transport"/>
    <property type="evidence" value="ECO:0007669"/>
    <property type="project" value="InterPro"/>
</dbReference>